<proteinExistence type="inferred from homology"/>
<dbReference type="InterPro" id="IPR000719">
    <property type="entry name" value="Prot_kinase_dom"/>
</dbReference>
<dbReference type="PROSITE" id="PS50011">
    <property type="entry name" value="PROTEIN_KINASE_DOM"/>
    <property type="match status" value="1"/>
</dbReference>
<feature type="domain" description="Protein kinase" evidence="13">
    <location>
        <begin position="63"/>
        <end position="328"/>
    </location>
</feature>
<dbReference type="PANTHER" id="PTHR44899:SF3">
    <property type="entry name" value="SERINE_THREONINE-PROTEIN KINASE NEK1"/>
    <property type="match status" value="1"/>
</dbReference>
<comment type="similarity">
    <text evidence="1">Belongs to the protein kinase superfamily. NEK Ser/Thr protein kinase family. NIMA subfamily.</text>
</comment>
<accession>A0A2A2JEX4</accession>
<organism evidence="14 15">
    <name type="scientific">Diploscapter pachys</name>
    <dbReference type="NCBI Taxonomy" id="2018661"/>
    <lineage>
        <taxon>Eukaryota</taxon>
        <taxon>Metazoa</taxon>
        <taxon>Ecdysozoa</taxon>
        <taxon>Nematoda</taxon>
        <taxon>Chromadorea</taxon>
        <taxon>Rhabditida</taxon>
        <taxon>Rhabditina</taxon>
        <taxon>Rhabditomorpha</taxon>
        <taxon>Rhabditoidea</taxon>
        <taxon>Rhabditidae</taxon>
        <taxon>Diploscapter</taxon>
    </lineage>
</organism>
<reference evidence="14 15" key="1">
    <citation type="journal article" date="2017" name="Curr. Biol.">
        <title>Genome architecture and evolution of a unichromosomal asexual nematode.</title>
        <authorList>
            <person name="Fradin H."/>
            <person name="Zegar C."/>
            <person name="Gutwein M."/>
            <person name="Lucas J."/>
            <person name="Kovtun M."/>
            <person name="Corcoran D."/>
            <person name="Baugh L.R."/>
            <person name="Kiontke K."/>
            <person name="Gunsalus K."/>
            <person name="Fitch D.H."/>
            <person name="Piano F."/>
        </authorList>
    </citation>
    <scope>NUCLEOTIDE SEQUENCE [LARGE SCALE GENOMIC DNA]</scope>
    <source>
        <strain evidence="14">PF1309</strain>
    </source>
</reference>
<evidence type="ECO:0000259" key="13">
    <source>
        <dbReference type="PROSITE" id="PS50011"/>
    </source>
</evidence>
<comment type="caution">
    <text evidence="14">The sequence shown here is derived from an EMBL/GenBank/DDBJ whole genome shotgun (WGS) entry which is preliminary data.</text>
</comment>
<comment type="catalytic activity">
    <reaction evidence="9">
        <text>L-seryl-[protein] + ATP = O-phospho-L-seryl-[protein] + ADP + H(+)</text>
        <dbReference type="Rhea" id="RHEA:17989"/>
        <dbReference type="Rhea" id="RHEA-COMP:9863"/>
        <dbReference type="Rhea" id="RHEA-COMP:11604"/>
        <dbReference type="ChEBI" id="CHEBI:15378"/>
        <dbReference type="ChEBI" id="CHEBI:29999"/>
        <dbReference type="ChEBI" id="CHEBI:30616"/>
        <dbReference type="ChEBI" id="CHEBI:83421"/>
        <dbReference type="ChEBI" id="CHEBI:456216"/>
        <dbReference type="EC" id="2.7.11.1"/>
    </reaction>
</comment>
<dbReference type="OrthoDB" id="688481at2759"/>
<evidence type="ECO:0000256" key="12">
    <source>
        <dbReference type="SAM" id="MobiDB-lite"/>
    </source>
</evidence>
<dbReference type="InterPro" id="IPR008271">
    <property type="entry name" value="Ser/Thr_kinase_AS"/>
</dbReference>
<dbReference type="GO" id="GO:0005524">
    <property type="term" value="F:ATP binding"/>
    <property type="evidence" value="ECO:0007669"/>
    <property type="project" value="UniProtKB-UniRule"/>
</dbReference>
<evidence type="ECO:0000313" key="15">
    <source>
        <dbReference type="Proteomes" id="UP000218231"/>
    </source>
</evidence>
<feature type="compositionally biased region" description="Basic and acidic residues" evidence="12">
    <location>
        <begin position="24"/>
        <end position="37"/>
    </location>
</feature>
<evidence type="ECO:0000256" key="7">
    <source>
        <dbReference type="ARBA" id="ARBA00022840"/>
    </source>
</evidence>
<keyword evidence="6" id="KW-0418">Kinase</keyword>
<comment type="catalytic activity">
    <reaction evidence="8">
        <text>L-threonyl-[protein] + ATP = O-phospho-L-threonyl-[protein] + ADP + H(+)</text>
        <dbReference type="Rhea" id="RHEA:46608"/>
        <dbReference type="Rhea" id="RHEA-COMP:11060"/>
        <dbReference type="Rhea" id="RHEA-COMP:11605"/>
        <dbReference type="ChEBI" id="CHEBI:15378"/>
        <dbReference type="ChEBI" id="CHEBI:30013"/>
        <dbReference type="ChEBI" id="CHEBI:30616"/>
        <dbReference type="ChEBI" id="CHEBI:61977"/>
        <dbReference type="ChEBI" id="CHEBI:456216"/>
        <dbReference type="EC" id="2.7.11.1"/>
    </reaction>
</comment>
<feature type="binding site" evidence="10">
    <location>
        <position position="96"/>
    </location>
    <ligand>
        <name>ATP</name>
        <dbReference type="ChEBI" id="CHEBI:30616"/>
    </ligand>
</feature>
<dbReference type="EMBL" id="LIAE01010483">
    <property type="protein sequence ID" value="PAV60119.1"/>
    <property type="molecule type" value="Genomic_DNA"/>
</dbReference>
<keyword evidence="15" id="KW-1185">Reference proteome</keyword>
<dbReference type="Gene3D" id="1.10.510.10">
    <property type="entry name" value="Transferase(Phosphotransferase) domain 1"/>
    <property type="match status" value="1"/>
</dbReference>
<dbReference type="Proteomes" id="UP000218231">
    <property type="component" value="Unassembled WGS sequence"/>
</dbReference>
<evidence type="ECO:0000256" key="10">
    <source>
        <dbReference type="PROSITE-ProRule" id="PRU10141"/>
    </source>
</evidence>
<dbReference type="PROSITE" id="PS00108">
    <property type="entry name" value="PROTEIN_KINASE_ST"/>
    <property type="match status" value="1"/>
</dbReference>
<evidence type="ECO:0000256" key="4">
    <source>
        <dbReference type="ARBA" id="ARBA00022679"/>
    </source>
</evidence>
<dbReference type="SMART" id="SM00220">
    <property type="entry name" value="S_TKc"/>
    <property type="match status" value="1"/>
</dbReference>
<dbReference type="InterPro" id="IPR011009">
    <property type="entry name" value="Kinase-like_dom_sf"/>
</dbReference>
<name>A0A2A2JEX4_9BILA</name>
<evidence type="ECO:0000256" key="5">
    <source>
        <dbReference type="ARBA" id="ARBA00022741"/>
    </source>
</evidence>
<evidence type="ECO:0000256" key="11">
    <source>
        <dbReference type="RuleBase" id="RU000304"/>
    </source>
</evidence>
<dbReference type="EC" id="2.7.11.1" evidence="2"/>
<keyword evidence="4" id="KW-0808">Transferase</keyword>
<evidence type="ECO:0000256" key="6">
    <source>
        <dbReference type="ARBA" id="ARBA00022777"/>
    </source>
</evidence>
<dbReference type="InterPro" id="IPR017441">
    <property type="entry name" value="Protein_kinase_ATP_BS"/>
</dbReference>
<dbReference type="SUPFAM" id="SSF56112">
    <property type="entry name" value="Protein kinase-like (PK-like)"/>
    <property type="match status" value="1"/>
</dbReference>
<evidence type="ECO:0000313" key="14">
    <source>
        <dbReference type="EMBL" id="PAV60119.1"/>
    </source>
</evidence>
<dbReference type="PANTHER" id="PTHR44899">
    <property type="entry name" value="CAMK FAMILY PROTEIN KINASE"/>
    <property type="match status" value="1"/>
</dbReference>
<evidence type="ECO:0000256" key="2">
    <source>
        <dbReference type="ARBA" id="ARBA00012513"/>
    </source>
</evidence>
<dbReference type="Pfam" id="PF00069">
    <property type="entry name" value="Pkinase"/>
    <property type="match status" value="1"/>
</dbReference>
<dbReference type="GO" id="GO:0004674">
    <property type="term" value="F:protein serine/threonine kinase activity"/>
    <property type="evidence" value="ECO:0007669"/>
    <property type="project" value="UniProtKB-KW"/>
</dbReference>
<evidence type="ECO:0000256" key="3">
    <source>
        <dbReference type="ARBA" id="ARBA00022527"/>
    </source>
</evidence>
<gene>
    <name evidence="14" type="ORF">WR25_10291</name>
</gene>
<dbReference type="STRING" id="2018661.A0A2A2JEX4"/>
<evidence type="ECO:0000256" key="9">
    <source>
        <dbReference type="ARBA" id="ARBA00048679"/>
    </source>
</evidence>
<feature type="region of interest" description="Disordered" evidence="12">
    <location>
        <begin position="1"/>
        <end position="37"/>
    </location>
</feature>
<dbReference type="PROSITE" id="PS00107">
    <property type="entry name" value="PROTEIN_KINASE_ATP"/>
    <property type="match status" value="1"/>
</dbReference>
<protein>
    <recommendedName>
        <fullName evidence="2">non-specific serine/threonine protein kinase</fullName>
        <ecNumber evidence="2">2.7.11.1</ecNumber>
    </recommendedName>
</protein>
<dbReference type="InterPro" id="IPR051131">
    <property type="entry name" value="NEK_Ser/Thr_kinase_NIMA"/>
</dbReference>
<evidence type="ECO:0000256" key="8">
    <source>
        <dbReference type="ARBA" id="ARBA00047899"/>
    </source>
</evidence>
<keyword evidence="5 10" id="KW-0547">Nucleotide-binding</keyword>
<sequence length="362" mass="41861">MSDRSSRDELEDEAATPPPVKPAKLTEAKAEKIDDIEPESHIDHAIGSTMNNGDTFKSPKGVYKIVEKLGEGGFGKVYLTEYTAKNASNSEQVALKEISLHGMNEKKKEECEKEAKLMKRISESSTNQHIVKYLDSFMTPSHDSLFIAMNYCSRGDLNSKIKENISSKEKFDPEIVYDYIYQIADGINELHFKYNIVHRDLKPANILIAWENGKEVLKISDFGLVKVLNSLDKSQSHSKKCGTLFYMSPEQREGIRCRFPVVDIWAIGIIFYELCIVPKKLDDDEIDDEMEDLREKDTKWLNKMISKDSSRRMSARQVRNKAKESTVFEYECSEHWNLEAVEEQVERWKDQMNRREVYMMPK</sequence>
<dbReference type="AlphaFoldDB" id="A0A2A2JEX4"/>
<keyword evidence="3 11" id="KW-0723">Serine/threonine-protein kinase</keyword>
<keyword evidence="7 10" id="KW-0067">ATP-binding</keyword>
<evidence type="ECO:0000256" key="1">
    <source>
        <dbReference type="ARBA" id="ARBA00010886"/>
    </source>
</evidence>